<keyword evidence="3" id="KW-1185">Reference proteome</keyword>
<dbReference type="SUPFAM" id="SSF54928">
    <property type="entry name" value="RNA-binding domain, RBD"/>
    <property type="match status" value="1"/>
</dbReference>
<dbReference type="PANTHER" id="PTHR31164">
    <property type="entry name" value="RAD52 MOTIF-CONTAINING PROTEIN 1"/>
    <property type="match status" value="1"/>
</dbReference>
<protein>
    <submittedName>
        <fullName evidence="4">RAD52 motif-containing protein 1-like</fullName>
    </submittedName>
</protein>
<evidence type="ECO:0000313" key="3">
    <source>
        <dbReference type="Proteomes" id="UP000694865"/>
    </source>
</evidence>
<dbReference type="RefSeq" id="XP_006814426.1">
    <property type="nucleotide sequence ID" value="XM_006814363.1"/>
</dbReference>
<name>A0ABM0M335_SACKO</name>
<dbReference type="PROSITE" id="PS50102">
    <property type="entry name" value="RRM"/>
    <property type="match status" value="1"/>
</dbReference>
<evidence type="ECO:0000256" key="1">
    <source>
        <dbReference type="PROSITE-ProRule" id="PRU00176"/>
    </source>
</evidence>
<reference evidence="4" key="1">
    <citation type="submission" date="2025-08" db="UniProtKB">
        <authorList>
            <consortium name="RefSeq"/>
        </authorList>
    </citation>
    <scope>IDENTIFICATION</scope>
    <source>
        <tissue evidence="4">Testes</tissue>
    </source>
</reference>
<dbReference type="Pfam" id="PF25517">
    <property type="entry name" value="DSRM_RDM1"/>
    <property type="match status" value="1"/>
</dbReference>
<dbReference type="InterPro" id="IPR057652">
    <property type="entry name" value="DSRM_RDM1"/>
</dbReference>
<dbReference type="Gene3D" id="3.30.70.330">
    <property type="match status" value="1"/>
</dbReference>
<gene>
    <name evidence="4" type="primary">LOC102805268</name>
</gene>
<dbReference type="PANTHER" id="PTHR31164:SF1">
    <property type="entry name" value="RAD52 MOTIF-CONTAINING PROTEIN 1"/>
    <property type="match status" value="1"/>
</dbReference>
<dbReference type="InterPro" id="IPR012677">
    <property type="entry name" value="Nucleotide-bd_a/b_plait_sf"/>
</dbReference>
<organism evidence="3 4">
    <name type="scientific">Saccoglossus kowalevskii</name>
    <name type="common">Acorn worm</name>
    <dbReference type="NCBI Taxonomy" id="10224"/>
    <lineage>
        <taxon>Eukaryota</taxon>
        <taxon>Metazoa</taxon>
        <taxon>Hemichordata</taxon>
        <taxon>Enteropneusta</taxon>
        <taxon>Harrimaniidae</taxon>
        <taxon>Saccoglossus</taxon>
    </lineage>
</organism>
<dbReference type="InterPro" id="IPR035979">
    <property type="entry name" value="RBD_domain_sf"/>
</dbReference>
<feature type="domain" description="RRM" evidence="2">
    <location>
        <begin position="18"/>
        <end position="111"/>
    </location>
</feature>
<dbReference type="InterPro" id="IPR040224">
    <property type="entry name" value="RDM1"/>
</dbReference>
<dbReference type="GeneID" id="102805268"/>
<sequence>MSSIVEIIEFKQPDYIDNTLYVCGMKGRYDEIQLAAKLNDTFSRFGLLYNVQVHVGKLIAINEEEDDNETPIKSYYAFVKYYSHNAAVQARRIMNGRTLMDQALFIKKCDPKRSVDPNQYYLGLNRCQELANYYLGFNSWSSSITSAKVSAGEYEYPDNKLGSISSHELFCSDSSLQNNGLEMAQLEGKQYRGKKEQYQTRYP</sequence>
<evidence type="ECO:0000313" key="4">
    <source>
        <dbReference type="RefSeq" id="XP_006814426.1"/>
    </source>
</evidence>
<accession>A0ABM0M335</accession>
<dbReference type="Proteomes" id="UP000694865">
    <property type="component" value="Unplaced"/>
</dbReference>
<dbReference type="InterPro" id="IPR000504">
    <property type="entry name" value="RRM_dom"/>
</dbReference>
<keyword evidence="1" id="KW-0694">RNA-binding</keyword>
<evidence type="ECO:0000259" key="2">
    <source>
        <dbReference type="PROSITE" id="PS50102"/>
    </source>
</evidence>
<proteinExistence type="predicted"/>